<keyword evidence="6 8" id="KW-0472">Membrane</keyword>
<dbReference type="PANTHER" id="PTHR23501">
    <property type="entry name" value="MAJOR FACILITATOR SUPERFAMILY"/>
    <property type="match status" value="1"/>
</dbReference>
<evidence type="ECO:0000256" key="8">
    <source>
        <dbReference type="SAM" id="Phobius"/>
    </source>
</evidence>
<feature type="transmembrane region" description="Helical" evidence="8">
    <location>
        <begin position="229"/>
        <end position="246"/>
    </location>
</feature>
<dbReference type="AlphaFoldDB" id="A0A1T2X310"/>
<feature type="transmembrane region" description="Helical" evidence="8">
    <location>
        <begin position="300"/>
        <end position="320"/>
    </location>
</feature>
<sequence length="553" mass="59819">MEHLSIKRKITIMIAIMAAMFFAAINQTIVSTAMPRIISILDGMDLYTWTINIYLLTSTIATVLVGKLSDIYGRKPFMLAGILFFMVGAFLTGTSSDVYQFITYRGIQGIGAGVIMATAFTAVGDLFPPRERGKWTGLMTAVFGFSSVIGPTLGGYLVDHMDWHWLFWIFLPLGVVAFFMIMFLFPKVDKKQSESIDYLGSLFLTLSLVPLLLAFSWAGTEYKWGSPQILGLLAATVICAIIFIFVEKHAKSPVLPLSLFKNRIVTVSNVIGFIMNFGMMGALIYLSFFVQGVLSISPTYAGYVTMPMSIFMVIMAAVTGQLISKTGKYKRFAVIGIPIMIIGMIIMVFMDNVTLAVISMIVFGIGLGLGMPVFSLATQNAVSHKELGVATASSQLFRNLGGTIGIAVMGSVMSTRLAHNLKSSMQDAAAQGIDMTKMDPNVAKQLAPFANPQMLMNKPVIDSTMASLPADVQPIFTKMLDMVRDALATTLSSVFLTGTIVLVIALVLVFFLKEIPLRTSNAAPAPTTDADGNPITDDSNNAPTAQFAGEGAK</sequence>
<evidence type="ECO:0000256" key="5">
    <source>
        <dbReference type="ARBA" id="ARBA00022989"/>
    </source>
</evidence>
<dbReference type="Proteomes" id="UP000190188">
    <property type="component" value="Unassembled WGS sequence"/>
</dbReference>
<feature type="transmembrane region" description="Helical" evidence="8">
    <location>
        <begin position="12"/>
        <end position="34"/>
    </location>
</feature>
<feature type="domain" description="Major facilitator superfamily (MFS) profile" evidence="9">
    <location>
        <begin position="12"/>
        <end position="516"/>
    </location>
</feature>
<feature type="transmembrane region" description="Helical" evidence="8">
    <location>
        <begin position="356"/>
        <end position="376"/>
    </location>
</feature>
<proteinExistence type="predicted"/>
<feature type="transmembrane region" description="Helical" evidence="8">
    <location>
        <begin position="165"/>
        <end position="186"/>
    </location>
</feature>
<feature type="region of interest" description="Disordered" evidence="7">
    <location>
        <begin position="521"/>
        <end position="553"/>
    </location>
</feature>
<dbReference type="CDD" id="cd17502">
    <property type="entry name" value="MFS_Azr1_MDR_like"/>
    <property type="match status" value="1"/>
</dbReference>
<accession>A0A1T2X310</accession>
<evidence type="ECO:0000256" key="2">
    <source>
        <dbReference type="ARBA" id="ARBA00022448"/>
    </source>
</evidence>
<keyword evidence="5 8" id="KW-1133">Transmembrane helix</keyword>
<keyword evidence="3" id="KW-1003">Cell membrane</keyword>
<dbReference type="Gene3D" id="1.20.1250.20">
    <property type="entry name" value="MFS general substrate transporter like domains"/>
    <property type="match status" value="1"/>
</dbReference>
<gene>
    <name evidence="10" type="ORF">BVG16_24490</name>
</gene>
<dbReference type="EMBL" id="MSZX01000011">
    <property type="protein sequence ID" value="OPA74288.1"/>
    <property type="molecule type" value="Genomic_DNA"/>
</dbReference>
<evidence type="ECO:0000256" key="4">
    <source>
        <dbReference type="ARBA" id="ARBA00022692"/>
    </source>
</evidence>
<comment type="subcellular location">
    <subcellularLocation>
        <location evidence="1">Cell membrane</location>
        <topology evidence="1">Multi-pass membrane protein</topology>
    </subcellularLocation>
</comment>
<dbReference type="GO" id="GO:0022857">
    <property type="term" value="F:transmembrane transporter activity"/>
    <property type="evidence" value="ECO:0007669"/>
    <property type="project" value="InterPro"/>
</dbReference>
<reference evidence="10 11" key="1">
    <citation type="submission" date="2017-01" db="EMBL/GenBank/DDBJ databases">
        <title>Genome analysis of Paenibacillus selenitrireducens ES3-24.</title>
        <authorList>
            <person name="Xu D."/>
            <person name="Yao R."/>
            <person name="Zheng S."/>
        </authorList>
    </citation>
    <scope>NUCLEOTIDE SEQUENCE [LARGE SCALE GENOMIC DNA]</scope>
    <source>
        <strain evidence="10 11">ES3-24</strain>
    </source>
</reference>
<dbReference type="PROSITE" id="PS50850">
    <property type="entry name" value="MFS"/>
    <property type="match status" value="1"/>
</dbReference>
<dbReference type="GO" id="GO:0005886">
    <property type="term" value="C:plasma membrane"/>
    <property type="evidence" value="ECO:0007669"/>
    <property type="project" value="UniProtKB-SubCell"/>
</dbReference>
<dbReference type="InterPro" id="IPR005829">
    <property type="entry name" value="Sugar_transporter_CS"/>
</dbReference>
<feature type="transmembrane region" description="Helical" evidence="8">
    <location>
        <begin position="267"/>
        <end position="288"/>
    </location>
</feature>
<dbReference type="InterPro" id="IPR036259">
    <property type="entry name" value="MFS_trans_sf"/>
</dbReference>
<dbReference type="STRING" id="1324314.BVG16_24490"/>
<dbReference type="PANTHER" id="PTHR23501:SF197">
    <property type="entry name" value="COMD"/>
    <property type="match status" value="1"/>
</dbReference>
<dbReference type="Gene3D" id="1.20.1720.10">
    <property type="entry name" value="Multidrug resistance protein D"/>
    <property type="match status" value="1"/>
</dbReference>
<feature type="transmembrane region" description="Helical" evidence="8">
    <location>
        <begin position="46"/>
        <end position="65"/>
    </location>
</feature>
<organism evidence="10 11">
    <name type="scientific">Paenibacillus selenitireducens</name>
    <dbReference type="NCBI Taxonomy" id="1324314"/>
    <lineage>
        <taxon>Bacteria</taxon>
        <taxon>Bacillati</taxon>
        <taxon>Bacillota</taxon>
        <taxon>Bacilli</taxon>
        <taxon>Bacillales</taxon>
        <taxon>Paenibacillaceae</taxon>
        <taxon>Paenibacillus</taxon>
    </lineage>
</organism>
<dbReference type="PROSITE" id="PS00216">
    <property type="entry name" value="SUGAR_TRANSPORT_1"/>
    <property type="match status" value="1"/>
</dbReference>
<evidence type="ECO:0000256" key="7">
    <source>
        <dbReference type="SAM" id="MobiDB-lite"/>
    </source>
</evidence>
<evidence type="ECO:0000256" key="6">
    <source>
        <dbReference type="ARBA" id="ARBA00023136"/>
    </source>
</evidence>
<evidence type="ECO:0000313" key="10">
    <source>
        <dbReference type="EMBL" id="OPA74288.1"/>
    </source>
</evidence>
<feature type="transmembrane region" description="Helical" evidence="8">
    <location>
        <begin position="77"/>
        <end position="96"/>
    </location>
</feature>
<dbReference type="OrthoDB" id="9816041at2"/>
<feature type="transmembrane region" description="Helical" evidence="8">
    <location>
        <begin position="198"/>
        <end position="217"/>
    </location>
</feature>
<feature type="transmembrane region" description="Helical" evidence="8">
    <location>
        <begin position="332"/>
        <end position="350"/>
    </location>
</feature>
<evidence type="ECO:0000313" key="11">
    <source>
        <dbReference type="Proteomes" id="UP000190188"/>
    </source>
</evidence>
<keyword evidence="11" id="KW-1185">Reference proteome</keyword>
<feature type="transmembrane region" description="Helical" evidence="8">
    <location>
        <begin position="135"/>
        <end position="153"/>
    </location>
</feature>
<dbReference type="InterPro" id="IPR011701">
    <property type="entry name" value="MFS"/>
</dbReference>
<protein>
    <submittedName>
        <fullName evidence="10">MFS transporter</fullName>
    </submittedName>
</protein>
<evidence type="ECO:0000256" key="3">
    <source>
        <dbReference type="ARBA" id="ARBA00022475"/>
    </source>
</evidence>
<comment type="caution">
    <text evidence="10">The sequence shown here is derived from an EMBL/GenBank/DDBJ whole genome shotgun (WGS) entry which is preliminary data.</text>
</comment>
<keyword evidence="4 8" id="KW-0812">Transmembrane</keyword>
<evidence type="ECO:0000256" key="1">
    <source>
        <dbReference type="ARBA" id="ARBA00004651"/>
    </source>
</evidence>
<feature type="transmembrane region" description="Helical" evidence="8">
    <location>
        <begin position="102"/>
        <end position="123"/>
    </location>
</feature>
<dbReference type="Pfam" id="PF07690">
    <property type="entry name" value="MFS_1"/>
    <property type="match status" value="1"/>
</dbReference>
<dbReference type="InterPro" id="IPR020846">
    <property type="entry name" value="MFS_dom"/>
</dbReference>
<feature type="transmembrane region" description="Helical" evidence="8">
    <location>
        <begin position="396"/>
        <end position="415"/>
    </location>
</feature>
<dbReference type="FunFam" id="1.20.1720.10:FF:000004">
    <property type="entry name" value="EmrB/QacA family drug resistance transporter"/>
    <property type="match status" value="1"/>
</dbReference>
<evidence type="ECO:0000259" key="9">
    <source>
        <dbReference type="PROSITE" id="PS50850"/>
    </source>
</evidence>
<feature type="transmembrane region" description="Helical" evidence="8">
    <location>
        <begin position="486"/>
        <end position="512"/>
    </location>
</feature>
<dbReference type="RefSeq" id="WP_078501834.1">
    <property type="nucleotide sequence ID" value="NZ_MSZX01000011.1"/>
</dbReference>
<keyword evidence="2" id="KW-0813">Transport</keyword>
<dbReference type="SUPFAM" id="SSF103473">
    <property type="entry name" value="MFS general substrate transporter"/>
    <property type="match status" value="1"/>
</dbReference>
<name>A0A1T2X310_9BACL</name>
<dbReference type="PRINTS" id="PR01036">
    <property type="entry name" value="TCRTETB"/>
</dbReference>